<organism evidence="1 2">
    <name type="scientific">Streptomyces kronopolitis</name>
    <dbReference type="NCBI Taxonomy" id="1612435"/>
    <lineage>
        <taxon>Bacteria</taxon>
        <taxon>Bacillati</taxon>
        <taxon>Actinomycetota</taxon>
        <taxon>Actinomycetes</taxon>
        <taxon>Kitasatosporales</taxon>
        <taxon>Streptomycetaceae</taxon>
        <taxon>Streptomyces</taxon>
    </lineage>
</organism>
<evidence type="ECO:0000313" key="1">
    <source>
        <dbReference type="EMBL" id="GGN61379.1"/>
    </source>
</evidence>
<keyword evidence="2" id="KW-1185">Reference proteome</keyword>
<comment type="caution">
    <text evidence="1">The sequence shown here is derived from an EMBL/GenBank/DDBJ whole genome shotgun (WGS) entry which is preliminary data.</text>
</comment>
<dbReference type="Proteomes" id="UP000600080">
    <property type="component" value="Unassembled WGS sequence"/>
</dbReference>
<dbReference type="EMBL" id="BMND01000041">
    <property type="protein sequence ID" value="GGN61379.1"/>
    <property type="molecule type" value="Genomic_DNA"/>
</dbReference>
<accession>A0ABQ2JYN4</accession>
<reference evidence="2" key="1">
    <citation type="journal article" date="2019" name="Int. J. Syst. Evol. Microbiol.">
        <title>The Global Catalogue of Microorganisms (GCM) 10K type strain sequencing project: providing services to taxonomists for standard genome sequencing and annotation.</title>
        <authorList>
            <consortium name="The Broad Institute Genomics Platform"/>
            <consortium name="The Broad Institute Genome Sequencing Center for Infectious Disease"/>
            <person name="Wu L."/>
            <person name="Ma J."/>
        </authorList>
    </citation>
    <scope>NUCLEOTIDE SEQUENCE [LARGE SCALE GENOMIC DNA]</scope>
    <source>
        <strain evidence="2">CGMCC 4.7323</strain>
    </source>
</reference>
<name>A0ABQ2JYN4_9ACTN</name>
<proteinExistence type="predicted"/>
<gene>
    <name evidence="1" type="ORF">GCM10012285_60200</name>
</gene>
<sequence length="348" mass="37269">MPHTDAPPPLTQSTLCPLCAMRTVGGPVPDSIGRYSLAYGSQYCCSACDAWLCAGCGDRPVTGAGVRCGVCSAPPEPEGLRAPAVSPGPADEARCIRRTKTTARRCQSRPTDWPAIPGEPQPVASCWVHLSKAERETCTRARGLRSAERARIWAEGEPERQRRAAEAEARRRARIAACPCDEQLPEELATYSMSYPAPSRCTGCDSWLCASCDRVRVATEGAQCETCRPHVAEPACNGDHTGKDIPFYRITVGGLECFEEAIGLVIRAGAHNGGNPRVFAVHLPICESQEKALEALKTFDHGSDGGSIKVELVPEGAEAVVDPGLPEPDLSGLGDIHDWWCTHGAGRR</sequence>
<protein>
    <submittedName>
        <fullName evidence="1">Uncharacterized protein</fullName>
    </submittedName>
</protein>
<evidence type="ECO:0000313" key="2">
    <source>
        <dbReference type="Proteomes" id="UP000600080"/>
    </source>
</evidence>